<dbReference type="InterPro" id="IPR004821">
    <property type="entry name" value="Cyt_trans-like"/>
</dbReference>
<sequence length="190" mass="21384">MKKVGLLGGTFNPPHIAHLIMANEAYYALNLDEVRLMPNAIPPHKVKPEDATAEQRFHMTKLAAEMVPHFTVEPYEIKHGGVSYSYDTLRALTALEPEVEFYFIIGGDMIDMLDEWYHIEELTKLVHFVGVHRPGSVGSTSLPVQKIEAPMVDLSSTMIRERLHAGKPVTFIVPPAVEEYIRKEGLYGTK</sequence>
<gene>
    <name evidence="10 12" type="primary">nadD</name>
    <name evidence="12" type="ORF">ATY39_04120</name>
</gene>
<evidence type="ECO:0000256" key="4">
    <source>
        <dbReference type="ARBA" id="ARBA00022679"/>
    </source>
</evidence>
<dbReference type="STRING" id="241244.ATY39_04120"/>
<dbReference type="GO" id="GO:0005524">
    <property type="term" value="F:ATP binding"/>
    <property type="evidence" value="ECO:0007669"/>
    <property type="project" value="UniProtKB-KW"/>
</dbReference>
<evidence type="ECO:0000313" key="13">
    <source>
        <dbReference type="Proteomes" id="UP000076021"/>
    </source>
</evidence>
<reference evidence="12 13" key="1">
    <citation type="journal article" date="2016" name="Genome Announc.">
        <title>Whole-Genome Sequence of Rummeliibacillus stabekisii Strain PP9 Isolated from Antarctic Soil.</title>
        <authorList>
            <person name="da Mota F.F."/>
            <person name="Vollu R.E."/>
            <person name="Jurelevicius D."/>
            <person name="Seldin L."/>
        </authorList>
    </citation>
    <scope>NUCLEOTIDE SEQUENCE [LARGE SCALE GENOMIC DNA]</scope>
    <source>
        <strain evidence="12 13">PP9</strain>
    </source>
</reference>
<evidence type="ECO:0000256" key="7">
    <source>
        <dbReference type="ARBA" id="ARBA00022840"/>
    </source>
</evidence>
<keyword evidence="13" id="KW-1185">Reference proteome</keyword>
<organism evidence="12 13">
    <name type="scientific">Rummeliibacillus stabekisii</name>
    <dbReference type="NCBI Taxonomy" id="241244"/>
    <lineage>
        <taxon>Bacteria</taxon>
        <taxon>Bacillati</taxon>
        <taxon>Bacillota</taxon>
        <taxon>Bacilli</taxon>
        <taxon>Bacillales</taxon>
        <taxon>Caryophanaceae</taxon>
        <taxon>Rummeliibacillus</taxon>
    </lineage>
</organism>
<evidence type="ECO:0000259" key="11">
    <source>
        <dbReference type="Pfam" id="PF01467"/>
    </source>
</evidence>
<keyword evidence="3 10" id="KW-0662">Pyridine nucleotide biosynthesis</keyword>
<keyword evidence="6 10" id="KW-0547">Nucleotide-binding</keyword>
<evidence type="ECO:0000256" key="1">
    <source>
        <dbReference type="ARBA" id="ARBA00002324"/>
    </source>
</evidence>
<accession>A0A143HB83</accession>
<dbReference type="Proteomes" id="UP000076021">
    <property type="component" value="Chromosome"/>
</dbReference>
<dbReference type="NCBIfam" id="TIGR00482">
    <property type="entry name" value="nicotinate (nicotinamide) nucleotide adenylyltransferase"/>
    <property type="match status" value="1"/>
</dbReference>
<evidence type="ECO:0000256" key="5">
    <source>
        <dbReference type="ARBA" id="ARBA00022695"/>
    </source>
</evidence>
<comment type="pathway">
    <text evidence="2 10">Cofactor biosynthesis; NAD(+) biosynthesis; deamido-NAD(+) from nicotinate D-ribonucleotide: step 1/1.</text>
</comment>
<dbReference type="GO" id="GO:0009435">
    <property type="term" value="P:NAD+ biosynthetic process"/>
    <property type="evidence" value="ECO:0007669"/>
    <property type="project" value="UniProtKB-UniRule"/>
</dbReference>
<dbReference type="PANTHER" id="PTHR39321:SF3">
    <property type="entry name" value="PHOSPHOPANTETHEINE ADENYLYLTRANSFERASE"/>
    <property type="match status" value="1"/>
</dbReference>
<dbReference type="CDD" id="cd02165">
    <property type="entry name" value="NMNAT"/>
    <property type="match status" value="1"/>
</dbReference>
<keyword evidence="7 10" id="KW-0067">ATP-binding</keyword>
<dbReference type="EC" id="2.7.7.18" evidence="10"/>
<comment type="function">
    <text evidence="1 10">Catalyzes the reversible adenylation of nicotinate mononucleotide (NaMN) to nicotinic acid adenine dinucleotide (NaAD).</text>
</comment>
<evidence type="ECO:0000256" key="2">
    <source>
        <dbReference type="ARBA" id="ARBA00005019"/>
    </source>
</evidence>
<dbReference type="AlphaFoldDB" id="A0A143HB83"/>
<protein>
    <recommendedName>
        <fullName evidence="10">Probable nicotinate-nucleotide adenylyltransferase</fullName>
        <ecNumber evidence="10">2.7.7.18</ecNumber>
    </recommendedName>
    <alternativeName>
        <fullName evidence="10">Deamido-NAD(+) diphosphorylase</fullName>
    </alternativeName>
    <alternativeName>
        <fullName evidence="10">Deamido-NAD(+) pyrophosphorylase</fullName>
    </alternativeName>
    <alternativeName>
        <fullName evidence="10">Nicotinate mononucleotide adenylyltransferase</fullName>
        <shortName evidence="10">NaMN adenylyltransferase</shortName>
    </alternativeName>
</protein>
<dbReference type="UniPathway" id="UPA00253">
    <property type="reaction ID" value="UER00332"/>
</dbReference>
<evidence type="ECO:0000256" key="9">
    <source>
        <dbReference type="ARBA" id="ARBA00048721"/>
    </source>
</evidence>
<keyword evidence="5 10" id="KW-0548">Nucleotidyltransferase</keyword>
<dbReference type="InterPro" id="IPR014729">
    <property type="entry name" value="Rossmann-like_a/b/a_fold"/>
</dbReference>
<name>A0A143HB83_9BACL</name>
<comment type="similarity">
    <text evidence="10">Belongs to the NadD family.</text>
</comment>
<proteinExistence type="inferred from homology"/>
<dbReference type="PANTHER" id="PTHR39321">
    <property type="entry name" value="NICOTINATE-NUCLEOTIDE ADENYLYLTRANSFERASE-RELATED"/>
    <property type="match status" value="1"/>
</dbReference>
<dbReference type="Gene3D" id="3.40.50.620">
    <property type="entry name" value="HUPs"/>
    <property type="match status" value="1"/>
</dbReference>
<dbReference type="SUPFAM" id="SSF52374">
    <property type="entry name" value="Nucleotidylyl transferase"/>
    <property type="match status" value="1"/>
</dbReference>
<keyword evidence="4 10" id="KW-0808">Transferase</keyword>
<keyword evidence="8 10" id="KW-0520">NAD</keyword>
<evidence type="ECO:0000256" key="8">
    <source>
        <dbReference type="ARBA" id="ARBA00023027"/>
    </source>
</evidence>
<dbReference type="KEGG" id="rst:ATY39_04120"/>
<feature type="domain" description="Cytidyltransferase-like" evidence="11">
    <location>
        <begin position="6"/>
        <end position="162"/>
    </location>
</feature>
<evidence type="ECO:0000256" key="3">
    <source>
        <dbReference type="ARBA" id="ARBA00022642"/>
    </source>
</evidence>
<dbReference type="RefSeq" id="WP_066786233.1">
    <property type="nucleotide sequence ID" value="NZ_CP014806.1"/>
</dbReference>
<evidence type="ECO:0000313" key="12">
    <source>
        <dbReference type="EMBL" id="AMW98699.1"/>
    </source>
</evidence>
<dbReference type="EMBL" id="CP014806">
    <property type="protein sequence ID" value="AMW98699.1"/>
    <property type="molecule type" value="Genomic_DNA"/>
</dbReference>
<evidence type="ECO:0000256" key="10">
    <source>
        <dbReference type="HAMAP-Rule" id="MF_00244"/>
    </source>
</evidence>
<dbReference type="NCBIfam" id="NF000841">
    <property type="entry name" value="PRK00071.1-4"/>
    <property type="match status" value="1"/>
</dbReference>
<comment type="catalytic activity">
    <reaction evidence="9 10">
        <text>nicotinate beta-D-ribonucleotide + ATP + H(+) = deamido-NAD(+) + diphosphate</text>
        <dbReference type="Rhea" id="RHEA:22860"/>
        <dbReference type="ChEBI" id="CHEBI:15378"/>
        <dbReference type="ChEBI" id="CHEBI:30616"/>
        <dbReference type="ChEBI" id="CHEBI:33019"/>
        <dbReference type="ChEBI" id="CHEBI:57502"/>
        <dbReference type="ChEBI" id="CHEBI:58437"/>
        <dbReference type="EC" id="2.7.7.18"/>
    </reaction>
</comment>
<dbReference type="Pfam" id="PF01467">
    <property type="entry name" value="CTP_transf_like"/>
    <property type="match status" value="1"/>
</dbReference>
<dbReference type="InterPro" id="IPR005248">
    <property type="entry name" value="NadD/NMNAT"/>
</dbReference>
<dbReference type="NCBIfam" id="NF000840">
    <property type="entry name" value="PRK00071.1-3"/>
    <property type="match status" value="1"/>
</dbReference>
<dbReference type="OrthoDB" id="5295945at2"/>
<dbReference type="HAMAP" id="MF_00244">
    <property type="entry name" value="NaMN_adenylyltr"/>
    <property type="match status" value="1"/>
</dbReference>
<reference evidence="13" key="2">
    <citation type="submission" date="2016-03" db="EMBL/GenBank/DDBJ databases">
        <authorList>
            <person name="Ploux O."/>
        </authorList>
    </citation>
    <scope>NUCLEOTIDE SEQUENCE [LARGE SCALE GENOMIC DNA]</scope>
    <source>
        <strain evidence="13">PP9</strain>
    </source>
</reference>
<evidence type="ECO:0000256" key="6">
    <source>
        <dbReference type="ARBA" id="ARBA00022741"/>
    </source>
</evidence>
<dbReference type="GO" id="GO:0004515">
    <property type="term" value="F:nicotinate-nucleotide adenylyltransferase activity"/>
    <property type="evidence" value="ECO:0007669"/>
    <property type="project" value="UniProtKB-UniRule"/>
</dbReference>